<feature type="region of interest" description="Disordered" evidence="1">
    <location>
        <begin position="1"/>
        <end position="169"/>
    </location>
</feature>
<feature type="region of interest" description="Disordered" evidence="1">
    <location>
        <begin position="283"/>
        <end position="399"/>
    </location>
</feature>
<feature type="compositionally biased region" description="Low complexity" evidence="1">
    <location>
        <begin position="74"/>
        <end position="99"/>
    </location>
</feature>
<gene>
    <name evidence="3" type="primary">LOC139075490</name>
</gene>
<keyword evidence="2" id="KW-1185">Reference proteome</keyword>
<sequence length="436" mass="45087">MKAKEADACAENVCGGPFPPGARHGPCERTATSRGSGGHGPGTRLARRTSRAARRGLERGREGDRGGGDAGSIPPRASRAPLSPSFPAARRSSAAGSSPAERHRRRACGRAPAGRGRGQRGAPTRPGHGRGRRAGSSRRWPAGGVGASAPHGGLAASLGAQGRGRAEDPDRAGFLGASLKGSWCSAARLRQCFHTCHQRGAARRRRRLSGLRGWGSVPPGWLALLDSIIATGLEGGALLFSPRRAAQSLGKFPTWATKADEPRLLAGADPKVPEVSPASCALGCPSSHPQTHIPSLAEGNRGRLRTGPAGPSAGGPGSPGNPLPAPRPGARPLPSPRAAPAYPLAGALRPQPRGPAHPTASLEKENESYVPRGTEFASSQGTEGDFIRPRGSADTPRGVGGARANSDFGVDLILWHLQLRSPRPLVTQEVQLSFAW</sequence>
<organism evidence="2 3">
    <name type="scientific">Equus przewalskii</name>
    <name type="common">Przewalski's horse</name>
    <name type="synonym">Equus caballus przewalskii</name>
    <dbReference type="NCBI Taxonomy" id="9798"/>
    <lineage>
        <taxon>Eukaryota</taxon>
        <taxon>Metazoa</taxon>
        <taxon>Chordata</taxon>
        <taxon>Craniata</taxon>
        <taxon>Vertebrata</taxon>
        <taxon>Euteleostomi</taxon>
        <taxon>Mammalia</taxon>
        <taxon>Eutheria</taxon>
        <taxon>Laurasiatheria</taxon>
        <taxon>Perissodactyla</taxon>
        <taxon>Equidae</taxon>
        <taxon>Equus</taxon>
    </lineage>
</organism>
<protein>
    <submittedName>
        <fullName evidence="3">Collagen alpha-1(I) chain-like</fullName>
    </submittedName>
</protein>
<reference evidence="3" key="1">
    <citation type="submission" date="2025-08" db="UniProtKB">
        <authorList>
            <consortium name="RefSeq"/>
        </authorList>
    </citation>
    <scope>IDENTIFICATION</scope>
    <source>
        <tissue evidence="3">Blood</tissue>
    </source>
</reference>
<feature type="compositionally biased region" description="Pro residues" evidence="1">
    <location>
        <begin position="319"/>
        <end position="337"/>
    </location>
</feature>
<dbReference type="GeneID" id="139075490"/>
<feature type="compositionally biased region" description="Basic and acidic residues" evidence="1">
    <location>
        <begin position="55"/>
        <end position="67"/>
    </location>
</feature>
<evidence type="ECO:0000256" key="1">
    <source>
        <dbReference type="SAM" id="MobiDB-lite"/>
    </source>
</evidence>
<feature type="compositionally biased region" description="Basic residues" evidence="1">
    <location>
        <begin position="45"/>
        <end position="54"/>
    </location>
</feature>
<evidence type="ECO:0000313" key="3">
    <source>
        <dbReference type="RefSeq" id="XP_070428012.1"/>
    </source>
</evidence>
<feature type="compositionally biased region" description="Basic residues" evidence="1">
    <location>
        <begin position="127"/>
        <end position="136"/>
    </location>
</feature>
<feature type="compositionally biased region" description="Low complexity" evidence="1">
    <location>
        <begin position="109"/>
        <end position="126"/>
    </location>
</feature>
<evidence type="ECO:0000313" key="2">
    <source>
        <dbReference type="Proteomes" id="UP001652662"/>
    </source>
</evidence>
<accession>A0ABM4KII5</accession>
<dbReference type="RefSeq" id="XP_070428012.1">
    <property type="nucleotide sequence ID" value="XM_070571911.1"/>
</dbReference>
<dbReference type="Proteomes" id="UP001652662">
    <property type="component" value="Chromosome 14"/>
</dbReference>
<name>A0ABM4KII5_EQUPR</name>
<proteinExistence type="predicted"/>